<dbReference type="EMBL" id="QGNW01000342">
    <property type="protein sequence ID" value="RVW75710.1"/>
    <property type="molecule type" value="Genomic_DNA"/>
</dbReference>
<dbReference type="PANTHER" id="PTHR32285:SF36">
    <property type="entry name" value="PROTEIN TRICHOME BIREFRINGENCE-LIKE 38"/>
    <property type="match status" value="1"/>
</dbReference>
<organism evidence="3 4">
    <name type="scientific">Vitis vinifera</name>
    <name type="common">Grape</name>
    <dbReference type="NCBI Taxonomy" id="29760"/>
    <lineage>
        <taxon>Eukaryota</taxon>
        <taxon>Viridiplantae</taxon>
        <taxon>Streptophyta</taxon>
        <taxon>Embryophyta</taxon>
        <taxon>Tracheophyta</taxon>
        <taxon>Spermatophyta</taxon>
        <taxon>Magnoliopsida</taxon>
        <taxon>eudicotyledons</taxon>
        <taxon>Gunneridae</taxon>
        <taxon>Pentapetalae</taxon>
        <taxon>rosids</taxon>
        <taxon>Vitales</taxon>
        <taxon>Vitaceae</taxon>
        <taxon>Viteae</taxon>
        <taxon>Vitis</taxon>
    </lineage>
</organism>
<evidence type="ECO:0000256" key="1">
    <source>
        <dbReference type="ARBA" id="ARBA00007727"/>
    </source>
</evidence>
<sequence length="100" mass="11313">MSKRVIEWGNPGVGNCEMETQPMNGSTYSAGLPRASHVLEEVSRSMTKPIHLLNITKLSELRKDVHPSKYICFKGMDCTHWCVPGLPHTWNQLLYTTLIT</sequence>
<dbReference type="GO" id="GO:0016413">
    <property type="term" value="F:O-acetyltransferase activity"/>
    <property type="evidence" value="ECO:0007669"/>
    <property type="project" value="InterPro"/>
</dbReference>
<dbReference type="PANTHER" id="PTHR32285">
    <property type="entry name" value="PROTEIN TRICHOME BIREFRINGENCE-LIKE 9-RELATED"/>
    <property type="match status" value="1"/>
</dbReference>
<evidence type="ECO:0000313" key="4">
    <source>
        <dbReference type="Proteomes" id="UP000288805"/>
    </source>
</evidence>
<accession>A0A438GU37</accession>
<gene>
    <name evidence="3" type="primary">TBL38_4</name>
    <name evidence="3" type="ORF">CK203_048787</name>
</gene>
<name>A0A438GU37_VITVI</name>
<dbReference type="AlphaFoldDB" id="A0A438GU37"/>
<dbReference type="InterPro" id="IPR026057">
    <property type="entry name" value="TBL_C"/>
</dbReference>
<dbReference type="Proteomes" id="UP000288805">
    <property type="component" value="Unassembled WGS sequence"/>
</dbReference>
<evidence type="ECO:0000313" key="3">
    <source>
        <dbReference type="EMBL" id="RVW75710.1"/>
    </source>
</evidence>
<protein>
    <submittedName>
        <fullName evidence="3">Protein trichome birefringence-like 38</fullName>
    </submittedName>
</protein>
<reference evidence="3 4" key="1">
    <citation type="journal article" date="2018" name="PLoS Genet.">
        <title>Population sequencing reveals clonal diversity and ancestral inbreeding in the grapevine cultivar Chardonnay.</title>
        <authorList>
            <person name="Roach M.J."/>
            <person name="Johnson D.L."/>
            <person name="Bohlmann J."/>
            <person name="van Vuuren H.J."/>
            <person name="Jones S.J."/>
            <person name="Pretorius I.S."/>
            <person name="Schmidt S.A."/>
            <person name="Borneman A.R."/>
        </authorList>
    </citation>
    <scope>NUCLEOTIDE SEQUENCE [LARGE SCALE GENOMIC DNA]</scope>
    <source>
        <strain evidence="4">cv. Chardonnay</strain>
        <tissue evidence="3">Leaf</tissue>
    </source>
</reference>
<comment type="similarity">
    <text evidence="1">Belongs to the PC-esterase family. TBL subfamily.</text>
</comment>
<feature type="domain" description="Trichome birefringence-like C-terminal" evidence="2">
    <location>
        <begin position="7"/>
        <end position="96"/>
    </location>
</feature>
<proteinExistence type="inferred from homology"/>
<comment type="caution">
    <text evidence="3">The sequence shown here is derived from an EMBL/GenBank/DDBJ whole genome shotgun (WGS) entry which is preliminary data.</text>
</comment>
<evidence type="ECO:0000259" key="2">
    <source>
        <dbReference type="Pfam" id="PF13839"/>
    </source>
</evidence>
<dbReference type="Pfam" id="PF13839">
    <property type="entry name" value="PC-Esterase"/>
    <property type="match status" value="1"/>
</dbReference>
<dbReference type="InterPro" id="IPR029962">
    <property type="entry name" value="TBL"/>
</dbReference>